<evidence type="ECO:0000256" key="2">
    <source>
        <dbReference type="ARBA" id="ARBA00022729"/>
    </source>
</evidence>
<dbReference type="NCBIfam" id="NF037995">
    <property type="entry name" value="TRAP_S1"/>
    <property type="match status" value="1"/>
</dbReference>
<protein>
    <submittedName>
        <fullName evidence="5">C4-dicarboxylate ABC transporter substrate-binding protein</fullName>
    </submittedName>
</protein>
<dbReference type="SUPFAM" id="SSF53850">
    <property type="entry name" value="Periplasmic binding protein-like II"/>
    <property type="match status" value="1"/>
</dbReference>
<dbReference type="PANTHER" id="PTHR33376:SF15">
    <property type="entry name" value="BLL6794 PROTEIN"/>
    <property type="match status" value="1"/>
</dbReference>
<comment type="caution">
    <text evidence="5">The sequence shown here is derived from an EMBL/GenBank/DDBJ whole genome shotgun (WGS) entry which is preliminary data.</text>
</comment>
<evidence type="ECO:0000256" key="1">
    <source>
        <dbReference type="ARBA" id="ARBA00004418"/>
    </source>
</evidence>
<dbReference type="RefSeq" id="WP_281843845.1">
    <property type="nucleotide sequence ID" value="NZ_BROH01000016.1"/>
</dbReference>
<evidence type="ECO:0000256" key="3">
    <source>
        <dbReference type="ARBA" id="ARBA00022764"/>
    </source>
</evidence>
<gene>
    <name evidence="5" type="ORF">STA1M1_37980</name>
</gene>
<keyword evidence="2 4" id="KW-0732">Signal</keyword>
<dbReference type="Proteomes" id="UP001144205">
    <property type="component" value="Unassembled WGS sequence"/>
</dbReference>
<evidence type="ECO:0000313" key="5">
    <source>
        <dbReference type="EMBL" id="GKY89929.1"/>
    </source>
</evidence>
<feature type="chain" id="PRO_5046691643" evidence="4">
    <location>
        <begin position="24"/>
        <end position="330"/>
    </location>
</feature>
<evidence type="ECO:0000313" key="6">
    <source>
        <dbReference type="Proteomes" id="UP001144205"/>
    </source>
</evidence>
<accession>A0ABQ5LY98</accession>
<comment type="subcellular location">
    <subcellularLocation>
        <location evidence="1">Periplasm</location>
    </subcellularLocation>
</comment>
<dbReference type="InterPro" id="IPR038404">
    <property type="entry name" value="TRAP_DctP_sf"/>
</dbReference>
<dbReference type="InterPro" id="IPR018389">
    <property type="entry name" value="DctP_fam"/>
</dbReference>
<keyword evidence="6" id="KW-1185">Reference proteome</keyword>
<keyword evidence="3" id="KW-0574">Periplasm</keyword>
<dbReference type="EMBL" id="BROH01000016">
    <property type="protein sequence ID" value="GKY89929.1"/>
    <property type="molecule type" value="Genomic_DNA"/>
</dbReference>
<proteinExistence type="predicted"/>
<sequence>MTFMKKLLAPVAFAVLGASAAQAEELKLADFLPATHPFQEKVWAVFANDVAERTNGEVTIRVYPGGELGPGPVEQYNRVVDGLAELAYALPGYTASNFPKLLLTELPGVITEETGTKAVLDNIDMLDEEFRRAQLIGYWSNGANLLFTAEKPVRSLEDIKGLKLRVPSRNAGLMVESWGATPVSMPVSEIYNSMQTGVIDGAMIDGTATFVFKLAEVTKYITTGMDSSISSFFLIMNKDAFADLTEEQQQAMLDAGRDLSFLANAQQLSDVEKGLEMFGNTEGKELIELSPEAVAEFNAASAPVLDAAIADAESQGIDARGFIDALAASK</sequence>
<dbReference type="Pfam" id="PF03480">
    <property type="entry name" value="DctP"/>
    <property type="match status" value="1"/>
</dbReference>
<name>A0ABQ5LY98_9RHOB</name>
<reference evidence="5" key="1">
    <citation type="journal article" date="2023" name="Int. J. Syst. Evol. Microbiol.">
        <title>Sinisalibacter aestuarii sp. nov., isolated from estuarine sediment of the Arakawa River.</title>
        <authorList>
            <person name="Arafat S.T."/>
            <person name="Hirano S."/>
            <person name="Sato A."/>
            <person name="Takeuchi K."/>
            <person name="Yasuda T."/>
            <person name="Terahara T."/>
            <person name="Hamada M."/>
            <person name="Kobayashi T."/>
        </authorList>
    </citation>
    <scope>NUCLEOTIDE SEQUENCE</scope>
    <source>
        <strain evidence="5">B-399</strain>
    </source>
</reference>
<feature type="signal peptide" evidence="4">
    <location>
        <begin position="1"/>
        <end position="23"/>
    </location>
</feature>
<evidence type="ECO:0000256" key="4">
    <source>
        <dbReference type="SAM" id="SignalP"/>
    </source>
</evidence>
<dbReference type="Gene3D" id="3.40.190.170">
    <property type="entry name" value="Bacterial extracellular solute-binding protein, family 7"/>
    <property type="match status" value="1"/>
</dbReference>
<organism evidence="5 6">
    <name type="scientific">Sinisalibacter aestuarii</name>
    <dbReference type="NCBI Taxonomy" id="2949426"/>
    <lineage>
        <taxon>Bacteria</taxon>
        <taxon>Pseudomonadati</taxon>
        <taxon>Pseudomonadota</taxon>
        <taxon>Alphaproteobacteria</taxon>
        <taxon>Rhodobacterales</taxon>
        <taxon>Roseobacteraceae</taxon>
        <taxon>Sinisalibacter</taxon>
    </lineage>
</organism>
<dbReference type="CDD" id="cd13665">
    <property type="entry name" value="PBP2_TRAP_Dctp3_4"/>
    <property type="match status" value="1"/>
</dbReference>
<dbReference type="PANTHER" id="PTHR33376">
    <property type="match status" value="1"/>
</dbReference>